<sequence>MFKSFQEIEHAVLDSAKRARIALAGAHDLDALSSLVRAREAGIAHGILIGRTEQVREILKRLGQLETDWELIEEPDAAQAAARACRLVKAGEADIPMKGIMQTADFMRAILDKSNGFVLEKQLLSQATVFEFQGRLMVASDCAVNIAPEYPDKVKIMKNAVDLARRLGCVQPKVAVLAPVEMVNPAMISTVEAAMLSKASERGQIKNCIVDGPLALDNALSKEAARHKGIAGPIAGEADVLILPDLASGNIFTKSLTYVAGLPTAGVLNGTTVPVIMTSRTDRAQDKYHAVLIAVMQAVS</sequence>
<dbReference type="PANTHER" id="PTHR43356:SF2">
    <property type="entry name" value="PHOSPHATE ACETYLTRANSFERASE"/>
    <property type="match status" value="1"/>
</dbReference>
<evidence type="ECO:0000313" key="5">
    <source>
        <dbReference type="EMBL" id="CUP59368.1"/>
    </source>
</evidence>
<dbReference type="Pfam" id="PF01515">
    <property type="entry name" value="PTA_PTB"/>
    <property type="match status" value="1"/>
</dbReference>
<comment type="similarity">
    <text evidence="1">Belongs to the phosphate acetyltransferase and butyryltransferase family.</text>
</comment>
<dbReference type="RefSeq" id="WP_006877126.1">
    <property type="nucleotide sequence ID" value="NZ_CABIWA010000009.1"/>
</dbReference>
<evidence type="ECO:0000256" key="1">
    <source>
        <dbReference type="ARBA" id="ARBA00005656"/>
    </source>
</evidence>
<dbReference type="GO" id="GO:0008959">
    <property type="term" value="F:phosphate acetyltransferase activity"/>
    <property type="evidence" value="ECO:0007669"/>
    <property type="project" value="UniProtKB-EC"/>
</dbReference>
<dbReference type="PANTHER" id="PTHR43356">
    <property type="entry name" value="PHOSPHATE ACETYLTRANSFERASE"/>
    <property type="match status" value="1"/>
</dbReference>
<feature type="domain" description="Phosphate acetyl/butaryl transferase" evidence="4">
    <location>
        <begin position="79"/>
        <end position="295"/>
    </location>
</feature>
<dbReference type="EC" id="2.3.1.8" evidence="5"/>
<proteinExistence type="inferred from homology"/>
<evidence type="ECO:0000313" key="6">
    <source>
        <dbReference type="Proteomes" id="UP000095765"/>
    </source>
</evidence>
<dbReference type="InterPro" id="IPR050500">
    <property type="entry name" value="Phos_Acetyltrans/Butyryltrans"/>
</dbReference>
<gene>
    <name evidence="5" type="primary">pta</name>
    <name evidence="5" type="ORF">ERS852551_01299</name>
</gene>
<reference evidence="5 6" key="1">
    <citation type="submission" date="2015-09" db="EMBL/GenBank/DDBJ databases">
        <authorList>
            <consortium name="Pathogen Informatics"/>
        </authorList>
    </citation>
    <scope>NUCLEOTIDE SEQUENCE [LARGE SCALE GENOMIC DNA]</scope>
    <source>
        <strain evidence="5 6">2789STDY5834939</strain>
    </source>
</reference>
<dbReference type="Proteomes" id="UP000095765">
    <property type="component" value="Unassembled WGS sequence"/>
</dbReference>
<dbReference type="PIRSF" id="PIRSF000428">
    <property type="entry name" value="P_Ac_trans"/>
    <property type="match status" value="1"/>
</dbReference>
<evidence type="ECO:0000259" key="4">
    <source>
        <dbReference type="Pfam" id="PF01515"/>
    </source>
</evidence>
<dbReference type="EMBL" id="CZBE01000007">
    <property type="protein sequence ID" value="CUP59368.1"/>
    <property type="molecule type" value="Genomic_DNA"/>
</dbReference>
<dbReference type="InterPro" id="IPR002505">
    <property type="entry name" value="PTA_PTB"/>
</dbReference>
<accession>A0A174PL54</accession>
<keyword evidence="3 5" id="KW-0012">Acyltransferase</keyword>
<keyword evidence="2 5" id="KW-0808">Transferase</keyword>
<evidence type="ECO:0000256" key="2">
    <source>
        <dbReference type="ARBA" id="ARBA00022679"/>
    </source>
</evidence>
<protein>
    <submittedName>
        <fullName evidence="5">Phosphate acetyltransferase</fullName>
        <ecNumber evidence="5">2.3.1.8</ecNumber>
    </submittedName>
</protein>
<dbReference type="SUPFAM" id="SSF53659">
    <property type="entry name" value="Isocitrate/Isopropylmalate dehydrogenase-like"/>
    <property type="match status" value="1"/>
</dbReference>
<dbReference type="OrthoDB" id="9774179at2"/>
<dbReference type="InterPro" id="IPR012147">
    <property type="entry name" value="P_Ac_Bu_trans"/>
</dbReference>
<name>A0A174PL54_9FIRM</name>
<evidence type="ECO:0000256" key="3">
    <source>
        <dbReference type="ARBA" id="ARBA00023315"/>
    </source>
</evidence>
<dbReference type="AlphaFoldDB" id="A0A174PL54"/>
<organism evidence="5 6">
    <name type="scientific">Anaerotruncus colihominis</name>
    <dbReference type="NCBI Taxonomy" id="169435"/>
    <lineage>
        <taxon>Bacteria</taxon>
        <taxon>Bacillati</taxon>
        <taxon>Bacillota</taxon>
        <taxon>Clostridia</taxon>
        <taxon>Eubacteriales</taxon>
        <taxon>Oscillospiraceae</taxon>
        <taxon>Anaerotruncus</taxon>
    </lineage>
</organism>
<dbReference type="Gene3D" id="3.40.718.10">
    <property type="entry name" value="Isopropylmalate Dehydrogenase"/>
    <property type="match status" value="1"/>
</dbReference>
<dbReference type="GeneID" id="72465268"/>